<keyword evidence="1" id="KW-0812">Transmembrane</keyword>
<reference evidence="3" key="1">
    <citation type="submission" date="2021-03" db="EMBL/GenBank/DDBJ databases">
        <title>Chromosome level genome of the anhydrobiotic midge Polypedilum vanderplanki.</title>
        <authorList>
            <person name="Yoshida Y."/>
            <person name="Kikawada T."/>
            <person name="Gusev O."/>
        </authorList>
    </citation>
    <scope>NUCLEOTIDE SEQUENCE</scope>
    <source>
        <strain evidence="3">NIAS01</strain>
        <tissue evidence="3">Whole body or cell culture</tissue>
    </source>
</reference>
<keyword evidence="2" id="KW-0732">Signal</keyword>
<dbReference type="Proteomes" id="UP001107558">
    <property type="component" value="Chromosome 3"/>
</dbReference>
<evidence type="ECO:0000256" key="1">
    <source>
        <dbReference type="SAM" id="Phobius"/>
    </source>
</evidence>
<protein>
    <submittedName>
        <fullName evidence="3">Uncharacterized protein</fullName>
    </submittedName>
</protein>
<keyword evidence="1" id="KW-0472">Membrane</keyword>
<feature type="chain" id="PRO_5039948573" evidence="2">
    <location>
        <begin position="17"/>
        <end position="240"/>
    </location>
</feature>
<dbReference type="AlphaFoldDB" id="A0A9J6BLL1"/>
<dbReference type="SMART" id="SM00718">
    <property type="entry name" value="DM4_12"/>
    <property type="match status" value="1"/>
</dbReference>
<evidence type="ECO:0000256" key="2">
    <source>
        <dbReference type="SAM" id="SignalP"/>
    </source>
</evidence>
<gene>
    <name evidence="3" type="ORF">PVAND_000893</name>
</gene>
<dbReference type="EMBL" id="JADBJN010000003">
    <property type="protein sequence ID" value="KAG5670645.1"/>
    <property type="molecule type" value="Genomic_DNA"/>
</dbReference>
<dbReference type="InterPro" id="IPR006631">
    <property type="entry name" value="DM4_12"/>
</dbReference>
<evidence type="ECO:0000313" key="4">
    <source>
        <dbReference type="Proteomes" id="UP001107558"/>
    </source>
</evidence>
<keyword evidence="4" id="KW-1185">Reference proteome</keyword>
<organism evidence="3 4">
    <name type="scientific">Polypedilum vanderplanki</name>
    <name type="common">Sleeping chironomid midge</name>
    <dbReference type="NCBI Taxonomy" id="319348"/>
    <lineage>
        <taxon>Eukaryota</taxon>
        <taxon>Metazoa</taxon>
        <taxon>Ecdysozoa</taxon>
        <taxon>Arthropoda</taxon>
        <taxon>Hexapoda</taxon>
        <taxon>Insecta</taxon>
        <taxon>Pterygota</taxon>
        <taxon>Neoptera</taxon>
        <taxon>Endopterygota</taxon>
        <taxon>Diptera</taxon>
        <taxon>Nematocera</taxon>
        <taxon>Chironomoidea</taxon>
        <taxon>Chironomidae</taxon>
        <taxon>Chironominae</taxon>
        <taxon>Polypedilum</taxon>
        <taxon>Polypedilum</taxon>
    </lineage>
</organism>
<evidence type="ECO:0000313" key="3">
    <source>
        <dbReference type="EMBL" id="KAG5670645.1"/>
    </source>
</evidence>
<dbReference type="PANTHER" id="PTHR21398">
    <property type="entry name" value="AGAP007094-PA"/>
    <property type="match status" value="1"/>
</dbReference>
<dbReference type="PANTHER" id="PTHR21398:SF22">
    <property type="entry name" value="IP12060P-RELATED"/>
    <property type="match status" value="1"/>
</dbReference>
<proteinExistence type="predicted"/>
<comment type="caution">
    <text evidence="3">The sequence shown here is derived from an EMBL/GenBank/DDBJ whole genome shotgun (WGS) entry which is preliminary data.</text>
</comment>
<feature type="transmembrane region" description="Helical" evidence="1">
    <location>
        <begin position="40"/>
        <end position="59"/>
    </location>
</feature>
<keyword evidence="1" id="KW-1133">Transmembrane helix</keyword>
<accession>A0A9J6BLL1</accession>
<feature type="signal peptide" evidence="2">
    <location>
        <begin position="1"/>
        <end position="16"/>
    </location>
</feature>
<name>A0A9J6BLL1_POLVA</name>
<dbReference type="Pfam" id="PF07841">
    <property type="entry name" value="DM4_12"/>
    <property type="match status" value="1"/>
</dbReference>
<sequence>MKFTILLLTLILKCEGILIIDKKDENHKLEKRAFYFPLLYGYNAATGIVVAISIPLHDLDRNVFMSYNFEANYNMANQPEDSFPGPLVRWKLGSTYEDLSPKPDATPDDSIARNFNENSTQIETTIKSENEVRKRRNLADSMFTTRKGIYRLIESRLKANGFDGKKCLLRAICESAQNSFLEVNGVLGNILHIIFTPSTSIDENLPTEYNKAENLGYQNNCQKYIQRCEFSLLDAFSSFI</sequence>
<dbReference type="OrthoDB" id="6340174at2759"/>